<name>A0A3P7XZY9_9BILA</name>
<dbReference type="EMBL" id="UZAG01017514">
    <property type="protein sequence ID" value="VDO35118.1"/>
    <property type="molecule type" value="Genomic_DNA"/>
</dbReference>
<reference evidence="3 4" key="1">
    <citation type="submission" date="2018-11" db="EMBL/GenBank/DDBJ databases">
        <authorList>
            <consortium name="Pathogen Informatics"/>
        </authorList>
    </citation>
    <scope>NUCLEOTIDE SEQUENCE [LARGE SCALE GENOMIC DNA]</scope>
</reference>
<evidence type="ECO:0000313" key="4">
    <source>
        <dbReference type="Proteomes" id="UP000280834"/>
    </source>
</evidence>
<keyword evidence="4" id="KW-1185">Reference proteome</keyword>
<keyword evidence="2" id="KW-0812">Transmembrane</keyword>
<evidence type="ECO:0000256" key="2">
    <source>
        <dbReference type="SAM" id="Phobius"/>
    </source>
</evidence>
<keyword evidence="2" id="KW-0472">Membrane</keyword>
<organism evidence="3 4">
    <name type="scientific">Brugia timori</name>
    <dbReference type="NCBI Taxonomy" id="42155"/>
    <lineage>
        <taxon>Eukaryota</taxon>
        <taxon>Metazoa</taxon>
        <taxon>Ecdysozoa</taxon>
        <taxon>Nematoda</taxon>
        <taxon>Chromadorea</taxon>
        <taxon>Rhabditida</taxon>
        <taxon>Spirurina</taxon>
        <taxon>Spiruromorpha</taxon>
        <taxon>Filarioidea</taxon>
        <taxon>Onchocercidae</taxon>
        <taxon>Brugia</taxon>
    </lineage>
</organism>
<feature type="compositionally biased region" description="Polar residues" evidence="1">
    <location>
        <begin position="60"/>
        <end position="71"/>
    </location>
</feature>
<sequence length="277" mass="31020">MTAGYVPRNADYYKEYNAAAGSDVGVRCTLMSPSTCPDGNTLCKCLEELKRKRQEATVAVSETNSRSGHQQHSQRNHYKERNETDFGNINVVLRTRSSESFRTEQRRLSVPDLADLAHTSLTNGVTGVLATAKALTSKLGRNPRTGELQTINEGLVTPVIRRKQYIKDIHGNNSTNDWRTGSLLQKPSLTHKELAKQAEQEDIRHDGRDGAEPIFTRNPVICANYYYHYCCCLGHEVLKDKYFVDLCMYVWCASVCVVCYLLIAAGVGDISATLNRH</sequence>
<dbReference type="Proteomes" id="UP000280834">
    <property type="component" value="Unassembled WGS sequence"/>
</dbReference>
<evidence type="ECO:0000313" key="3">
    <source>
        <dbReference type="EMBL" id="VDO35118.1"/>
    </source>
</evidence>
<protein>
    <submittedName>
        <fullName evidence="3">Uncharacterized protein</fullName>
    </submittedName>
</protein>
<evidence type="ECO:0000256" key="1">
    <source>
        <dbReference type="SAM" id="MobiDB-lite"/>
    </source>
</evidence>
<feature type="region of interest" description="Disordered" evidence="1">
    <location>
        <begin position="59"/>
        <end position="84"/>
    </location>
</feature>
<dbReference type="AlphaFoldDB" id="A0A3P7XZY9"/>
<feature type="transmembrane region" description="Helical" evidence="2">
    <location>
        <begin position="248"/>
        <end position="267"/>
    </location>
</feature>
<keyword evidence="2" id="KW-1133">Transmembrane helix</keyword>
<accession>A0A3P7XZY9</accession>
<gene>
    <name evidence="3" type="ORF">BTMF_LOCUS10330</name>
</gene>
<proteinExistence type="predicted"/>